<reference evidence="1 2" key="1">
    <citation type="journal article" date="2021" name="Elife">
        <title>Chloroplast acquisition without the gene transfer in kleptoplastic sea slugs, Plakobranchus ocellatus.</title>
        <authorList>
            <person name="Maeda T."/>
            <person name="Takahashi S."/>
            <person name="Yoshida T."/>
            <person name="Shimamura S."/>
            <person name="Takaki Y."/>
            <person name="Nagai Y."/>
            <person name="Toyoda A."/>
            <person name="Suzuki Y."/>
            <person name="Arimoto A."/>
            <person name="Ishii H."/>
            <person name="Satoh N."/>
            <person name="Nishiyama T."/>
            <person name="Hasebe M."/>
            <person name="Maruyama T."/>
            <person name="Minagawa J."/>
            <person name="Obokata J."/>
            <person name="Shigenobu S."/>
        </authorList>
    </citation>
    <scope>NUCLEOTIDE SEQUENCE [LARGE SCALE GENOMIC DNA]</scope>
</reference>
<accession>A0AAV4F9L4</accession>
<keyword evidence="2" id="KW-1185">Reference proteome</keyword>
<comment type="caution">
    <text evidence="1">The sequence shown here is derived from an EMBL/GenBank/DDBJ whole genome shotgun (WGS) entry which is preliminary data.</text>
</comment>
<protein>
    <submittedName>
        <fullName evidence="1">Polyprotein</fullName>
    </submittedName>
</protein>
<gene>
    <name evidence="1" type="ORF">ElyMa_002048100</name>
</gene>
<dbReference type="Proteomes" id="UP000762676">
    <property type="component" value="Unassembled WGS sequence"/>
</dbReference>
<name>A0AAV4F9L4_9GAST</name>
<evidence type="ECO:0000313" key="2">
    <source>
        <dbReference type="Proteomes" id="UP000762676"/>
    </source>
</evidence>
<dbReference type="AlphaFoldDB" id="A0AAV4F9L4"/>
<proteinExistence type="predicted"/>
<evidence type="ECO:0000313" key="1">
    <source>
        <dbReference type="EMBL" id="GFR69363.1"/>
    </source>
</evidence>
<dbReference type="EMBL" id="BMAT01004151">
    <property type="protein sequence ID" value="GFR69363.1"/>
    <property type="molecule type" value="Genomic_DNA"/>
</dbReference>
<sequence length="116" mass="13382">MRRGDKNIWMDKEVVRSDDGEEKRQLHRRTTLMSDIVIHSPSTQQFIMVILTLPYESRMEQAYTYKKEKLLDLAKELDESGYKAKIMPIKIGARGFARSSAYGANFQSVATNEPKP</sequence>
<organism evidence="1 2">
    <name type="scientific">Elysia marginata</name>
    <dbReference type="NCBI Taxonomy" id="1093978"/>
    <lineage>
        <taxon>Eukaryota</taxon>
        <taxon>Metazoa</taxon>
        <taxon>Spiralia</taxon>
        <taxon>Lophotrochozoa</taxon>
        <taxon>Mollusca</taxon>
        <taxon>Gastropoda</taxon>
        <taxon>Heterobranchia</taxon>
        <taxon>Euthyneura</taxon>
        <taxon>Panpulmonata</taxon>
        <taxon>Sacoglossa</taxon>
        <taxon>Placobranchoidea</taxon>
        <taxon>Plakobranchidae</taxon>
        <taxon>Elysia</taxon>
    </lineage>
</organism>